<dbReference type="OrthoDB" id="9811889at2"/>
<dbReference type="SMART" id="SM00388">
    <property type="entry name" value="HisKA"/>
    <property type="match status" value="1"/>
</dbReference>
<proteinExistence type="predicted"/>
<protein>
    <recommendedName>
        <fullName evidence="10">Sensory/regulatory protein RpfC</fullName>
        <ecNumber evidence="2">2.7.13.3</ecNumber>
    </recommendedName>
</protein>
<dbReference type="PRINTS" id="PR00344">
    <property type="entry name" value="BCTRLSENSOR"/>
</dbReference>
<dbReference type="FunFam" id="1.10.287.130:FF:000002">
    <property type="entry name" value="Two-component osmosensing histidine kinase"/>
    <property type="match status" value="1"/>
</dbReference>
<keyword evidence="7" id="KW-0067">ATP-binding</keyword>
<feature type="modified residue" description="4-aspartylphosphate" evidence="11">
    <location>
        <position position="631"/>
    </location>
</feature>
<evidence type="ECO:0000256" key="11">
    <source>
        <dbReference type="PROSITE-ProRule" id="PRU00169"/>
    </source>
</evidence>
<evidence type="ECO:0000256" key="8">
    <source>
        <dbReference type="ARBA" id="ARBA00023012"/>
    </source>
</evidence>
<evidence type="ECO:0000256" key="3">
    <source>
        <dbReference type="ARBA" id="ARBA00022553"/>
    </source>
</evidence>
<keyword evidence="4" id="KW-0808">Transferase</keyword>
<dbReference type="SMART" id="SM00091">
    <property type="entry name" value="PAS"/>
    <property type="match status" value="1"/>
</dbReference>
<dbReference type="InterPro" id="IPR036097">
    <property type="entry name" value="HisK_dim/P_sf"/>
</dbReference>
<evidence type="ECO:0000256" key="10">
    <source>
        <dbReference type="ARBA" id="ARBA00068150"/>
    </source>
</evidence>
<dbReference type="Pfam" id="PF13426">
    <property type="entry name" value="PAS_9"/>
    <property type="match status" value="1"/>
</dbReference>
<feature type="domain" description="Response regulatory" evidence="14">
    <location>
        <begin position="6"/>
        <end position="122"/>
    </location>
</feature>
<evidence type="ECO:0000256" key="12">
    <source>
        <dbReference type="SAM" id="Coils"/>
    </source>
</evidence>
<dbReference type="NCBIfam" id="TIGR00229">
    <property type="entry name" value="sensory_box"/>
    <property type="match status" value="1"/>
</dbReference>
<comment type="catalytic activity">
    <reaction evidence="1">
        <text>ATP + protein L-histidine = ADP + protein N-phospho-L-histidine.</text>
        <dbReference type="EC" id="2.7.13.3"/>
    </reaction>
</comment>
<dbReference type="SMART" id="SM00387">
    <property type="entry name" value="HATPase_c"/>
    <property type="match status" value="1"/>
</dbReference>
<dbReference type="PROSITE" id="PS50110">
    <property type="entry name" value="RESPONSE_REGULATORY"/>
    <property type="match status" value="2"/>
</dbReference>
<dbReference type="Pfam" id="PF02518">
    <property type="entry name" value="HATPase_c"/>
    <property type="match status" value="1"/>
</dbReference>
<feature type="domain" description="Response regulatory" evidence="14">
    <location>
        <begin position="581"/>
        <end position="696"/>
    </location>
</feature>
<reference evidence="16 17" key="1">
    <citation type="submission" date="2019-07" db="EMBL/GenBank/DDBJ databases">
        <title>Novel species of Flavobacterium.</title>
        <authorList>
            <person name="Liu Q."/>
            <person name="Xin Y.-H."/>
        </authorList>
    </citation>
    <scope>NUCLEOTIDE SEQUENCE [LARGE SCALE GENOMIC DNA]</scope>
    <source>
        <strain evidence="16 17">LB3P56</strain>
    </source>
</reference>
<keyword evidence="12" id="KW-0175">Coiled coil</keyword>
<feature type="coiled-coil region" evidence="12">
    <location>
        <begin position="254"/>
        <end position="323"/>
    </location>
</feature>
<dbReference type="InterPro" id="IPR001789">
    <property type="entry name" value="Sig_transdc_resp-reg_receiver"/>
</dbReference>
<dbReference type="CDD" id="cd00082">
    <property type="entry name" value="HisKA"/>
    <property type="match status" value="1"/>
</dbReference>
<dbReference type="Gene3D" id="3.30.450.20">
    <property type="entry name" value="PAS domain"/>
    <property type="match status" value="1"/>
</dbReference>
<evidence type="ECO:0000256" key="9">
    <source>
        <dbReference type="ARBA" id="ARBA00064003"/>
    </source>
</evidence>
<gene>
    <name evidence="16" type="ORF">FNW17_10975</name>
</gene>
<dbReference type="EMBL" id="VJZR01000009">
    <property type="protein sequence ID" value="TRX20625.1"/>
    <property type="molecule type" value="Genomic_DNA"/>
</dbReference>
<dbReference type="PANTHER" id="PTHR45339">
    <property type="entry name" value="HYBRID SIGNAL TRANSDUCTION HISTIDINE KINASE J"/>
    <property type="match status" value="1"/>
</dbReference>
<organism evidence="16 17">
    <name type="scientific">Flavobacterium franklandianum</name>
    <dbReference type="NCBI Taxonomy" id="2594430"/>
    <lineage>
        <taxon>Bacteria</taxon>
        <taxon>Pseudomonadati</taxon>
        <taxon>Bacteroidota</taxon>
        <taxon>Flavobacteriia</taxon>
        <taxon>Flavobacteriales</taxon>
        <taxon>Flavobacteriaceae</taxon>
        <taxon>Flavobacterium</taxon>
    </lineage>
</organism>
<name>A0A553CJF7_9FLAO</name>
<dbReference type="SUPFAM" id="SSF52172">
    <property type="entry name" value="CheY-like"/>
    <property type="match status" value="2"/>
</dbReference>
<dbReference type="SUPFAM" id="SSF55785">
    <property type="entry name" value="PYP-like sensor domain (PAS domain)"/>
    <property type="match status" value="1"/>
</dbReference>
<evidence type="ECO:0000256" key="2">
    <source>
        <dbReference type="ARBA" id="ARBA00012438"/>
    </source>
</evidence>
<keyword evidence="6" id="KW-0418">Kinase</keyword>
<dbReference type="InterPro" id="IPR000014">
    <property type="entry name" value="PAS"/>
</dbReference>
<feature type="domain" description="PAS" evidence="15">
    <location>
        <begin position="139"/>
        <end position="209"/>
    </location>
</feature>
<dbReference type="CDD" id="cd00156">
    <property type="entry name" value="REC"/>
    <property type="match status" value="1"/>
</dbReference>
<evidence type="ECO:0000259" key="15">
    <source>
        <dbReference type="PROSITE" id="PS50112"/>
    </source>
</evidence>
<accession>A0A553CJF7</accession>
<dbReference type="FunFam" id="3.30.565.10:FF:000010">
    <property type="entry name" value="Sensor histidine kinase RcsC"/>
    <property type="match status" value="1"/>
</dbReference>
<dbReference type="PROSITE" id="PS50112">
    <property type="entry name" value="PAS"/>
    <property type="match status" value="1"/>
</dbReference>
<evidence type="ECO:0000256" key="7">
    <source>
        <dbReference type="ARBA" id="ARBA00022840"/>
    </source>
</evidence>
<comment type="caution">
    <text evidence="16">The sequence shown here is derived from an EMBL/GenBank/DDBJ whole genome shotgun (WGS) entry which is preliminary data.</text>
</comment>
<dbReference type="InterPro" id="IPR003594">
    <property type="entry name" value="HATPase_dom"/>
</dbReference>
<dbReference type="EC" id="2.7.13.3" evidence="2"/>
<keyword evidence="3 11" id="KW-0597">Phosphoprotein</keyword>
<dbReference type="InterPro" id="IPR005467">
    <property type="entry name" value="His_kinase_dom"/>
</dbReference>
<dbReference type="InterPro" id="IPR004358">
    <property type="entry name" value="Sig_transdc_His_kin-like_C"/>
</dbReference>
<keyword evidence="8" id="KW-0902">Two-component regulatory system</keyword>
<evidence type="ECO:0000256" key="6">
    <source>
        <dbReference type="ARBA" id="ARBA00022777"/>
    </source>
</evidence>
<dbReference type="Gene3D" id="3.30.565.10">
    <property type="entry name" value="Histidine kinase-like ATPase, C-terminal domain"/>
    <property type="match status" value="1"/>
</dbReference>
<sequence>MNDNLKILILEDNQYDADLIQRELKKSGFRFTSEIVQTRESYESAFDSFKPDIILSDYSLPSFDGLAAFHIKQKKSPDIPFIIVSGTIGEENVVELLKQGATDYVFKDMGRLALAVRRALEEVAQQRERKRNEKVMKEYLEQYSTMISATLFGFMLTDEKGKLLDVNDAYCGMSGYTKEELLNLSVTDIQAIDNPEEVAEHIQKVMEFGTNQFESKHKSKDGLFFDIEVSMGFLQSKKQFIAFIRDITDRKLSIINLNKKNEQIEAQNQEYIKINNELSFQNDEKEKRAAELVIANKELAFQNNEKEKRAAELVIAKEKAEESDRLKSAFLANMSHEIRTPMNGILGFADLLKEPNLTGKQQKEYIKIIEKSGFRMLNIINDIVDISKIEAGLTEVNLKESNINEQIEYIYTFFKPEVEQKGMQLFFKKSLASKEAVIKTDREKIYAILTNLVKNAIKYTDEGFIEYGYCINTDSKPTELEFFVKDTGIGIPKHRQEAIFERFIQADITDKMAYQGAGLGLSISKAYVEILGGKIWVESEEGKGSTFYFTIPYHTESEEKNLVENLIPDLDEANNYAKNLKILIAEDDKISRMLLTKAIKVFSKEIIEAIDGVEALEACKNNLDIDLVIMDINMPNMNGHEATKQIRQFNKNVIIIAQTAYAFDSDRKEAIDAGCNDFISKPIVKNELLMLINKYFNKDIIN</sequence>
<keyword evidence="5" id="KW-0547">Nucleotide-binding</keyword>
<evidence type="ECO:0000259" key="13">
    <source>
        <dbReference type="PROSITE" id="PS50109"/>
    </source>
</evidence>
<evidence type="ECO:0000259" key="14">
    <source>
        <dbReference type="PROSITE" id="PS50110"/>
    </source>
</evidence>
<dbReference type="Pfam" id="PF00512">
    <property type="entry name" value="HisKA"/>
    <property type="match status" value="1"/>
</dbReference>
<evidence type="ECO:0000313" key="17">
    <source>
        <dbReference type="Proteomes" id="UP000318585"/>
    </source>
</evidence>
<dbReference type="CDD" id="cd16922">
    <property type="entry name" value="HATPase_EvgS-ArcB-TorS-like"/>
    <property type="match status" value="1"/>
</dbReference>
<keyword evidence="17" id="KW-1185">Reference proteome</keyword>
<dbReference type="InterPro" id="IPR036890">
    <property type="entry name" value="HATPase_C_sf"/>
</dbReference>
<evidence type="ECO:0000256" key="4">
    <source>
        <dbReference type="ARBA" id="ARBA00022679"/>
    </source>
</evidence>
<dbReference type="CDD" id="cd17546">
    <property type="entry name" value="REC_hyHK_CKI1_RcsC-like"/>
    <property type="match status" value="1"/>
</dbReference>
<dbReference type="SUPFAM" id="SSF47384">
    <property type="entry name" value="Homodimeric domain of signal transducing histidine kinase"/>
    <property type="match status" value="1"/>
</dbReference>
<dbReference type="PANTHER" id="PTHR45339:SF1">
    <property type="entry name" value="HYBRID SIGNAL TRANSDUCTION HISTIDINE KINASE J"/>
    <property type="match status" value="1"/>
</dbReference>
<dbReference type="InterPro" id="IPR003661">
    <property type="entry name" value="HisK_dim/P_dom"/>
</dbReference>
<feature type="domain" description="Histidine kinase" evidence="13">
    <location>
        <begin position="333"/>
        <end position="555"/>
    </location>
</feature>
<comment type="subunit">
    <text evidence="9">At low DSF concentrations, interacts with RpfF.</text>
</comment>
<evidence type="ECO:0000313" key="16">
    <source>
        <dbReference type="EMBL" id="TRX20625.1"/>
    </source>
</evidence>
<dbReference type="InterPro" id="IPR011006">
    <property type="entry name" value="CheY-like_superfamily"/>
</dbReference>
<feature type="modified residue" description="4-aspartylphosphate" evidence="11">
    <location>
        <position position="57"/>
    </location>
</feature>
<dbReference type="SUPFAM" id="SSF55874">
    <property type="entry name" value="ATPase domain of HSP90 chaperone/DNA topoisomerase II/histidine kinase"/>
    <property type="match status" value="1"/>
</dbReference>
<dbReference type="GO" id="GO:0000155">
    <property type="term" value="F:phosphorelay sensor kinase activity"/>
    <property type="evidence" value="ECO:0007669"/>
    <property type="project" value="InterPro"/>
</dbReference>
<evidence type="ECO:0000256" key="5">
    <source>
        <dbReference type="ARBA" id="ARBA00022741"/>
    </source>
</evidence>
<dbReference type="Pfam" id="PF00072">
    <property type="entry name" value="Response_reg"/>
    <property type="match status" value="2"/>
</dbReference>
<dbReference type="CDD" id="cd00130">
    <property type="entry name" value="PAS"/>
    <property type="match status" value="1"/>
</dbReference>
<dbReference type="InterPro" id="IPR035965">
    <property type="entry name" value="PAS-like_dom_sf"/>
</dbReference>
<dbReference type="Proteomes" id="UP000318585">
    <property type="component" value="Unassembled WGS sequence"/>
</dbReference>
<dbReference type="RefSeq" id="WP_144071649.1">
    <property type="nucleotide sequence ID" value="NZ_VJZR01000009.1"/>
</dbReference>
<evidence type="ECO:0000256" key="1">
    <source>
        <dbReference type="ARBA" id="ARBA00000085"/>
    </source>
</evidence>
<dbReference type="Gene3D" id="3.40.50.2300">
    <property type="match status" value="2"/>
</dbReference>
<dbReference type="SMART" id="SM00448">
    <property type="entry name" value="REC"/>
    <property type="match status" value="2"/>
</dbReference>
<dbReference type="Gene3D" id="1.10.287.130">
    <property type="match status" value="1"/>
</dbReference>
<dbReference type="PROSITE" id="PS50109">
    <property type="entry name" value="HIS_KIN"/>
    <property type="match status" value="1"/>
</dbReference>
<dbReference type="GO" id="GO:0005524">
    <property type="term" value="F:ATP binding"/>
    <property type="evidence" value="ECO:0007669"/>
    <property type="project" value="UniProtKB-KW"/>
</dbReference>
<dbReference type="AlphaFoldDB" id="A0A553CJF7"/>